<keyword evidence="4" id="KW-0472">Membrane</keyword>
<dbReference type="Gene3D" id="1.25.40.10">
    <property type="entry name" value="Tetratricopeptide repeat domain"/>
    <property type="match status" value="3"/>
</dbReference>
<dbReference type="InterPro" id="IPR019734">
    <property type="entry name" value="TPR_rpt"/>
</dbReference>
<dbReference type="SUPFAM" id="SSF48452">
    <property type="entry name" value="TPR-like"/>
    <property type="match status" value="2"/>
</dbReference>
<dbReference type="Proteomes" id="UP000283077">
    <property type="component" value="Unassembled WGS sequence"/>
</dbReference>
<dbReference type="OrthoDB" id="1971692at2"/>
<feature type="transmembrane region" description="Helical" evidence="4">
    <location>
        <begin position="20"/>
        <end position="41"/>
    </location>
</feature>
<evidence type="ECO:0000256" key="1">
    <source>
        <dbReference type="ARBA" id="ARBA00022737"/>
    </source>
</evidence>
<evidence type="ECO:0000256" key="3">
    <source>
        <dbReference type="PROSITE-ProRule" id="PRU00339"/>
    </source>
</evidence>
<evidence type="ECO:0000313" key="6">
    <source>
        <dbReference type="Proteomes" id="UP000283077"/>
    </source>
</evidence>
<feature type="transmembrane region" description="Helical" evidence="4">
    <location>
        <begin position="47"/>
        <end position="69"/>
    </location>
</feature>
<dbReference type="InterPro" id="IPR051685">
    <property type="entry name" value="Ycf3/AcsC/BcsC/TPR_MFPF"/>
</dbReference>
<keyword evidence="4" id="KW-1133">Transmembrane helix</keyword>
<dbReference type="PANTHER" id="PTHR44943">
    <property type="entry name" value="CELLULOSE SYNTHASE OPERON PROTEIN C"/>
    <property type="match status" value="1"/>
</dbReference>
<sequence>MSGLKTFFSELKRRKVINTVLPYVGVVWLLLQVISVVVPLLSLPPLVGTFSAVLLFALFPVVLYLAWFYDLTSNGIVLTPADDSGTVTPLGWKNWVALCGILLLSCGIGFSYFQQVRSNSLKAEEGIKTVQIADSIAVVGIKDQSPEQDQQYLAEGLTEEITSLLGKMPNLTVAASGSGLVLSKQGLDPVAIGRRLEVKTVLTGSVRRTGDQLKVRLELLETEKGHTLWTETLQRSLSDVFALETQIARAVVNLLQDNYLDQTDISNHANTQSVDAYVLYLKGREQYRLQTTEAIKEARKLFEQAIALDPEYAQAYVALADTFVLLSDGKREFGVLKPDIAGQLASENLTKAFLRQPEIAEAFAIQGKVFEIQQQNDQALAAYDKAISLNPNLAIAYMWRYILLKMQGRYDESLISLEQSYRLDPVSVTTLYNTGLEMSLRGEYAEAEQRFTQLIADFPESPWGVAGLGGVAAIQGNLAQSIKFWQQAHLLSPQNKQIKSDYVSVMLRLGMAEQAKPMATEPFYEATLLLLSGAYTELFQSMDFQLAANPDDGWIAFEAGWYQLLVGDKTKGIELLIAAHKLINNTELYAMPMCSPAIELAWALQQRSDDVTASSYIQKCRLQLEDSRKGKLVDYDLAYLAARLAVLAGEHDRALQQLELAISHGWREWWLSKDPLMQALKDNDKFRQLHMNLSRLLDKEKQQALLLFPDTPTQQTATQH</sequence>
<accession>A0A437QG82</accession>
<gene>
    <name evidence="5" type="ORF">EOE67_16180</name>
</gene>
<dbReference type="InterPro" id="IPR011990">
    <property type="entry name" value="TPR-like_helical_dom_sf"/>
</dbReference>
<dbReference type="Pfam" id="PF13432">
    <property type="entry name" value="TPR_16"/>
    <property type="match status" value="1"/>
</dbReference>
<evidence type="ECO:0000256" key="2">
    <source>
        <dbReference type="ARBA" id="ARBA00022803"/>
    </source>
</evidence>
<proteinExistence type="predicted"/>
<evidence type="ECO:0000256" key="4">
    <source>
        <dbReference type="SAM" id="Phobius"/>
    </source>
</evidence>
<reference evidence="5 6" key="1">
    <citation type="submission" date="2019-01" db="EMBL/GenBank/DDBJ databases">
        <authorList>
            <person name="Chen W.-M."/>
        </authorList>
    </citation>
    <scope>NUCLEOTIDE SEQUENCE [LARGE SCALE GENOMIC DNA]</scope>
    <source>
        <strain evidence="5 6">KYPC3</strain>
    </source>
</reference>
<keyword evidence="4" id="KW-0812">Transmembrane</keyword>
<dbReference type="EMBL" id="SACS01000020">
    <property type="protein sequence ID" value="RVU33553.1"/>
    <property type="molecule type" value="Genomic_DNA"/>
</dbReference>
<dbReference type="SMART" id="SM00028">
    <property type="entry name" value="TPR"/>
    <property type="match status" value="5"/>
</dbReference>
<feature type="transmembrane region" description="Helical" evidence="4">
    <location>
        <begin position="95"/>
        <end position="113"/>
    </location>
</feature>
<protein>
    <submittedName>
        <fullName evidence="5">Tetratricopeptide repeat protein</fullName>
    </submittedName>
</protein>
<evidence type="ECO:0000313" key="5">
    <source>
        <dbReference type="EMBL" id="RVU33553.1"/>
    </source>
</evidence>
<feature type="repeat" description="TPR" evidence="3">
    <location>
        <begin position="360"/>
        <end position="393"/>
    </location>
</feature>
<name>A0A437QG82_9GAMM</name>
<keyword evidence="2 3" id="KW-0802">TPR repeat</keyword>
<organism evidence="5 6">
    <name type="scientific">Rheinheimera riviphila</name>
    <dbReference type="NCBI Taxonomy" id="1834037"/>
    <lineage>
        <taxon>Bacteria</taxon>
        <taxon>Pseudomonadati</taxon>
        <taxon>Pseudomonadota</taxon>
        <taxon>Gammaproteobacteria</taxon>
        <taxon>Chromatiales</taxon>
        <taxon>Chromatiaceae</taxon>
        <taxon>Rheinheimera</taxon>
    </lineage>
</organism>
<dbReference type="AlphaFoldDB" id="A0A437QG82"/>
<dbReference type="RefSeq" id="WP_127700381.1">
    <property type="nucleotide sequence ID" value="NZ_SACS01000020.1"/>
</dbReference>
<keyword evidence="6" id="KW-1185">Reference proteome</keyword>
<dbReference type="PROSITE" id="PS50005">
    <property type="entry name" value="TPR"/>
    <property type="match status" value="1"/>
</dbReference>
<dbReference type="PANTHER" id="PTHR44943:SF8">
    <property type="entry name" value="TPR REPEAT-CONTAINING PROTEIN MJ0263"/>
    <property type="match status" value="1"/>
</dbReference>
<keyword evidence="1" id="KW-0677">Repeat</keyword>
<comment type="caution">
    <text evidence="5">The sequence shown here is derived from an EMBL/GenBank/DDBJ whole genome shotgun (WGS) entry which is preliminary data.</text>
</comment>